<dbReference type="EMBL" id="JANIPJ010000004">
    <property type="protein sequence ID" value="MCR2803663.1"/>
    <property type="molecule type" value="Genomic_DNA"/>
</dbReference>
<sequence length="530" mass="59446">MNSKGIMKSRLSKWTVLGLTLTLFTGLLSACSGGSEPSESENRVLRIGVLYGGADNEPYFRQQYTDMFEMQHPNITFEIVGAINYDDQRFETTEPGKEPAEQPDPYEEMKEMMTGQNPVDVVVLDYNMLRRFTQDNLLQSLDPKIQQDKFDISDYVPTVIDGIKDAGDGNIYALTPTFTSSALFYNKKIFAEKGVEPPTDKMTWTDLFNKARQVATPSEEEPVFGFSFNSWVNDGFSTLSSYTSMLQLRYWDEKGEKMVVNSEPWAQAMDTIVGLFKDDIIPDQEYMNKLYEKRNAEGEPVNDPFFGDLFLGGDLAMVIGGSYYVNELRRANDNASKIEGFEMIDWDVVTVPVDPMNPDAGGNIGLSQLMGINTNAQNAEDAWEFIKFSNSKEWAKLKARSNYEMVARKEFLQPIGGLTYNIDAFTTLKPLPPSSINDEKIYREKPGIWEAQNVGYEMFQAVLDGTKETKDALAEWETRGNAILEGKSEMGEGGGVIDPMPMPRADVAVDTDAAVEEEVVVEEEAVETAE</sequence>
<dbReference type="PANTHER" id="PTHR43649:SF12">
    <property type="entry name" value="DIACETYLCHITOBIOSE BINDING PROTEIN DASA"/>
    <property type="match status" value="1"/>
</dbReference>
<evidence type="ECO:0000313" key="1">
    <source>
        <dbReference type="EMBL" id="MCR2803663.1"/>
    </source>
</evidence>
<protein>
    <submittedName>
        <fullName evidence="1">Extracellular solute-binding protein</fullName>
    </submittedName>
</protein>
<dbReference type="Gene3D" id="3.40.190.10">
    <property type="entry name" value="Periplasmic binding protein-like II"/>
    <property type="match status" value="1"/>
</dbReference>
<reference evidence="1" key="1">
    <citation type="submission" date="2022-08" db="EMBL/GenBank/DDBJ databases">
        <title>The genomic sequence of strain Paenibacillus sp. SCIV0701.</title>
        <authorList>
            <person name="Zhao H."/>
        </authorList>
    </citation>
    <scope>NUCLEOTIDE SEQUENCE</scope>
    <source>
        <strain evidence="1">SCIV0701</strain>
    </source>
</reference>
<name>A0A9X2S9K5_9BACL</name>
<dbReference type="AlphaFoldDB" id="A0A9X2S9K5"/>
<organism evidence="1 2">
    <name type="scientific">Paenibacillus soyae</name>
    <dbReference type="NCBI Taxonomy" id="2969249"/>
    <lineage>
        <taxon>Bacteria</taxon>
        <taxon>Bacillati</taxon>
        <taxon>Bacillota</taxon>
        <taxon>Bacilli</taxon>
        <taxon>Bacillales</taxon>
        <taxon>Paenibacillaceae</taxon>
        <taxon>Paenibacillus</taxon>
    </lineage>
</organism>
<dbReference type="SUPFAM" id="SSF53850">
    <property type="entry name" value="Periplasmic binding protein-like II"/>
    <property type="match status" value="1"/>
</dbReference>
<dbReference type="PROSITE" id="PS51257">
    <property type="entry name" value="PROKAR_LIPOPROTEIN"/>
    <property type="match status" value="1"/>
</dbReference>
<dbReference type="InterPro" id="IPR006059">
    <property type="entry name" value="SBP"/>
</dbReference>
<dbReference type="InterPro" id="IPR050490">
    <property type="entry name" value="Bact_solute-bd_prot1"/>
</dbReference>
<gene>
    <name evidence="1" type="ORF">NQZ67_07180</name>
</gene>
<dbReference type="Proteomes" id="UP001141950">
    <property type="component" value="Unassembled WGS sequence"/>
</dbReference>
<keyword evidence="2" id="KW-1185">Reference proteome</keyword>
<dbReference type="RefSeq" id="WP_257444166.1">
    <property type="nucleotide sequence ID" value="NZ_JANIPJ010000004.1"/>
</dbReference>
<dbReference type="PANTHER" id="PTHR43649">
    <property type="entry name" value="ARABINOSE-BINDING PROTEIN-RELATED"/>
    <property type="match status" value="1"/>
</dbReference>
<comment type="caution">
    <text evidence="1">The sequence shown here is derived from an EMBL/GenBank/DDBJ whole genome shotgun (WGS) entry which is preliminary data.</text>
</comment>
<dbReference type="Pfam" id="PF01547">
    <property type="entry name" value="SBP_bac_1"/>
    <property type="match status" value="1"/>
</dbReference>
<accession>A0A9X2S9K5</accession>
<evidence type="ECO:0000313" key="2">
    <source>
        <dbReference type="Proteomes" id="UP001141950"/>
    </source>
</evidence>
<proteinExistence type="predicted"/>